<dbReference type="RefSeq" id="WP_169144194.1">
    <property type="nucleotide sequence ID" value="NZ_JABBGA010000001.1"/>
</dbReference>
<sequence>MSWVTDAFAVLFRHAEDRLTLDELDELSNLAGVASEEAQNLSHICEGLAGLVLADGGSEGPGAGNFQSAASVADLLSHLAHSLDVISGMIDAGQAAQHRAQVLRDQEVPE</sequence>
<name>A0A848FXI3_9RHOO</name>
<protein>
    <submittedName>
        <fullName evidence="1">Uncharacterized protein</fullName>
    </submittedName>
</protein>
<comment type="caution">
    <text evidence="1">The sequence shown here is derived from an EMBL/GenBank/DDBJ whole genome shotgun (WGS) entry which is preliminary data.</text>
</comment>
<evidence type="ECO:0000313" key="2">
    <source>
        <dbReference type="Proteomes" id="UP000580043"/>
    </source>
</evidence>
<dbReference type="AlphaFoldDB" id="A0A848FXI3"/>
<keyword evidence="2" id="KW-1185">Reference proteome</keyword>
<gene>
    <name evidence="1" type="ORF">HHL15_02385</name>
</gene>
<organism evidence="1 2">
    <name type="scientific">Zoogloea dura</name>
    <dbReference type="NCBI Taxonomy" id="2728840"/>
    <lineage>
        <taxon>Bacteria</taxon>
        <taxon>Pseudomonadati</taxon>
        <taxon>Pseudomonadota</taxon>
        <taxon>Betaproteobacteria</taxon>
        <taxon>Rhodocyclales</taxon>
        <taxon>Zoogloeaceae</taxon>
        <taxon>Zoogloea</taxon>
    </lineage>
</organism>
<accession>A0A848FXI3</accession>
<dbReference type="Proteomes" id="UP000580043">
    <property type="component" value="Unassembled WGS sequence"/>
</dbReference>
<proteinExistence type="predicted"/>
<reference evidence="1 2" key="1">
    <citation type="submission" date="2020-04" db="EMBL/GenBank/DDBJ databases">
        <title>Zoogloea sp. G-4-1-14 isolated from soil.</title>
        <authorList>
            <person name="Dahal R.H."/>
        </authorList>
    </citation>
    <scope>NUCLEOTIDE SEQUENCE [LARGE SCALE GENOMIC DNA]</scope>
    <source>
        <strain evidence="1 2">G-4-1-14</strain>
    </source>
</reference>
<evidence type="ECO:0000313" key="1">
    <source>
        <dbReference type="EMBL" id="NML24578.1"/>
    </source>
</evidence>
<dbReference type="EMBL" id="JABBGA010000001">
    <property type="protein sequence ID" value="NML24578.1"/>
    <property type="molecule type" value="Genomic_DNA"/>
</dbReference>